<evidence type="ECO:0000256" key="2">
    <source>
        <dbReference type="ARBA" id="ARBA00022525"/>
    </source>
</evidence>
<feature type="signal peptide" evidence="4">
    <location>
        <begin position="1"/>
        <end position="24"/>
    </location>
</feature>
<evidence type="ECO:0000313" key="7">
    <source>
        <dbReference type="EMBL" id="MBO1269801.1"/>
    </source>
</evidence>
<dbReference type="Proteomes" id="UP000664164">
    <property type="component" value="Unassembled WGS sequence"/>
</dbReference>
<dbReference type="PANTHER" id="PTHR36108">
    <property type="entry name" value="COLOSSIN-B-RELATED"/>
    <property type="match status" value="1"/>
</dbReference>
<evidence type="ECO:0000259" key="5">
    <source>
        <dbReference type="Pfam" id="PF17802"/>
    </source>
</evidence>
<dbReference type="AlphaFoldDB" id="A0A939HL50"/>
<dbReference type="PANTHER" id="PTHR36108:SF13">
    <property type="entry name" value="COLOSSIN-B-RELATED"/>
    <property type="match status" value="1"/>
</dbReference>
<dbReference type="SUPFAM" id="SSF49478">
    <property type="entry name" value="Cna protein B-type domain"/>
    <property type="match status" value="1"/>
</dbReference>
<evidence type="ECO:0000313" key="8">
    <source>
        <dbReference type="Proteomes" id="UP000664164"/>
    </source>
</evidence>
<feature type="domain" description="SpaA-like prealbumin fold" evidence="5">
    <location>
        <begin position="485"/>
        <end position="580"/>
    </location>
</feature>
<dbReference type="Pfam" id="PF24514">
    <property type="entry name" value="SpaA_4"/>
    <property type="match status" value="2"/>
</dbReference>
<dbReference type="RefSeq" id="WP_207617723.1">
    <property type="nucleotide sequence ID" value="NZ_JAFNLL010000059.1"/>
</dbReference>
<accession>A0A939HL50</accession>
<evidence type="ECO:0000256" key="4">
    <source>
        <dbReference type="SAM" id="SignalP"/>
    </source>
</evidence>
<dbReference type="InterPro" id="IPR055371">
    <property type="entry name" value="SpaA_PFL_dom_4"/>
</dbReference>
<sequence length="650" mass="66729">MKNKKLTSLAAAAACLALVLSATAAQANLAGSPFDAADGNLVLDDETKDWANVGVVCTPTPSGCGIDLPTGQTDNSFGQGSKEDTAVPSVVTGSIPNNKSDLLRFYAKLVTEANGKDYAYLAWERVQEPSGTTNMDFEFNKGNTKTANGVTPIRTAGDVLIKYDLSQGGTNPSLGYHLWVTSGNPQTVCEAANSVPCWGKVQSLSGNFEGSINAGTVVDPINPDAPRDLGARTFGEAAINLTDSGIVPAGSCETFSGAYLKSRSSDSFTAALKDFIAPVPLDFQKCGSIKIRKVTVGGDGSFGFTATGGLTPATFALGNGGVKDYGSSVQPGNYTITESTLPAGWDLTNLTCTATGTGTSATTNLAAKKVDIVLGFKGDVDCTYTNRARATLVVEKQTLPDGLATLFTFTGDVAGSIADNGTITVPNVVPGTYTSTENDPTPGFDLTSIVCDDSNSTGNVATRTATFIAAAGETVKCTFTNTKRGQIDVLKVDDDNPAVPLAGAVFTLYTDNAPVGGTRGAEDTITAFTCLTVASGTCSFTNVVPGNYWVVETTTPAGHDTAADQAAVVGAGGTVSLTFVDPRDFKIIVLVCKSADNSLYPSTVTVDGVDLTSLGTAPAGFTAAQLCGLGGAAYDDKKFGGHPANVNIPQ</sequence>
<evidence type="ECO:0008006" key="9">
    <source>
        <dbReference type="Google" id="ProtNLM"/>
    </source>
</evidence>
<keyword evidence="8" id="KW-1185">Reference proteome</keyword>
<organism evidence="7 8">
    <name type="scientific">Arthrobacter cavernae</name>
    <dbReference type="NCBI Taxonomy" id="2817681"/>
    <lineage>
        <taxon>Bacteria</taxon>
        <taxon>Bacillati</taxon>
        <taxon>Actinomycetota</taxon>
        <taxon>Actinomycetes</taxon>
        <taxon>Micrococcales</taxon>
        <taxon>Micrococcaceae</taxon>
        <taxon>Arthrobacter</taxon>
    </lineage>
</organism>
<feature type="chain" id="PRO_5038497127" description="Prealbumin-like fold domain-containing protein" evidence="4">
    <location>
        <begin position="25"/>
        <end position="650"/>
    </location>
</feature>
<keyword evidence="3 4" id="KW-0732">Signal</keyword>
<dbReference type="InterPro" id="IPR013783">
    <property type="entry name" value="Ig-like_fold"/>
</dbReference>
<keyword evidence="2" id="KW-0964">Secreted</keyword>
<evidence type="ECO:0000256" key="3">
    <source>
        <dbReference type="ARBA" id="ARBA00022729"/>
    </source>
</evidence>
<proteinExistence type="inferred from homology"/>
<gene>
    <name evidence="7" type="ORF">J1902_17845</name>
</gene>
<reference evidence="7" key="1">
    <citation type="submission" date="2021-03" db="EMBL/GenBank/DDBJ databases">
        <title>A new species, PO-11, isolated from a karst cave deposit.</title>
        <authorList>
            <person name="Zhaoxiaoyong W."/>
        </authorList>
    </citation>
    <scope>NUCLEOTIDE SEQUENCE</scope>
    <source>
        <strain evidence="7">PO-11</strain>
    </source>
</reference>
<feature type="domain" description="SpaA-like prealbumin fold" evidence="6">
    <location>
        <begin position="408"/>
        <end position="483"/>
    </location>
</feature>
<dbReference type="Pfam" id="PF17802">
    <property type="entry name" value="SpaA"/>
    <property type="match status" value="1"/>
</dbReference>
<dbReference type="EMBL" id="JAFNLL010000059">
    <property type="protein sequence ID" value="MBO1269801.1"/>
    <property type="molecule type" value="Genomic_DNA"/>
</dbReference>
<protein>
    <recommendedName>
        <fullName evidence="9">Prealbumin-like fold domain-containing protein</fullName>
    </recommendedName>
</protein>
<dbReference type="GO" id="GO:0005975">
    <property type="term" value="P:carbohydrate metabolic process"/>
    <property type="evidence" value="ECO:0007669"/>
    <property type="project" value="UniProtKB-ARBA"/>
</dbReference>
<comment type="similarity">
    <text evidence="1">Belongs to the serine-aspartate repeat-containing protein (SDr) family.</text>
</comment>
<name>A0A939HL50_9MICC</name>
<comment type="caution">
    <text evidence="7">The sequence shown here is derived from an EMBL/GenBank/DDBJ whole genome shotgun (WGS) entry which is preliminary data.</text>
</comment>
<dbReference type="Gene3D" id="2.60.40.10">
    <property type="entry name" value="Immunoglobulins"/>
    <property type="match status" value="1"/>
</dbReference>
<dbReference type="InterPro" id="IPR041033">
    <property type="entry name" value="SpaA_PFL_dom_1"/>
</dbReference>
<feature type="domain" description="SpaA-like prealbumin fold" evidence="6">
    <location>
        <begin position="289"/>
        <end position="387"/>
    </location>
</feature>
<evidence type="ECO:0000256" key="1">
    <source>
        <dbReference type="ARBA" id="ARBA00007257"/>
    </source>
</evidence>
<evidence type="ECO:0000259" key="6">
    <source>
        <dbReference type="Pfam" id="PF24514"/>
    </source>
</evidence>